<evidence type="ECO:0000313" key="2">
    <source>
        <dbReference type="Proteomes" id="UP000829196"/>
    </source>
</evidence>
<accession>A0A8T3BBV7</accession>
<gene>
    <name evidence="1" type="ORF">KFK09_014366</name>
</gene>
<keyword evidence="2" id="KW-1185">Reference proteome</keyword>
<evidence type="ECO:0000313" key="1">
    <source>
        <dbReference type="EMBL" id="KAI0508231.1"/>
    </source>
</evidence>
<name>A0A8T3BBV7_DENNO</name>
<dbReference type="AlphaFoldDB" id="A0A8T3BBV7"/>
<reference evidence="1" key="1">
    <citation type="journal article" date="2022" name="Front. Genet.">
        <title>Chromosome-Scale Assembly of the Dendrobium nobile Genome Provides Insights Into the Molecular Mechanism of the Biosynthesis of the Medicinal Active Ingredient of Dendrobium.</title>
        <authorList>
            <person name="Xu Q."/>
            <person name="Niu S.-C."/>
            <person name="Li K.-L."/>
            <person name="Zheng P.-J."/>
            <person name="Zhang X.-J."/>
            <person name="Jia Y."/>
            <person name="Liu Y."/>
            <person name="Niu Y.-X."/>
            <person name="Yu L.-H."/>
            <person name="Chen D.-F."/>
            <person name="Zhang G.-Q."/>
        </authorList>
    </citation>
    <scope>NUCLEOTIDE SEQUENCE</scope>
    <source>
        <tissue evidence="1">Leaf</tissue>
    </source>
</reference>
<dbReference type="EMBL" id="JAGYWB010000010">
    <property type="protein sequence ID" value="KAI0508231.1"/>
    <property type="molecule type" value="Genomic_DNA"/>
</dbReference>
<sequence>MESILKNVDANHDLSRYDYGELVHVRDLLHSNVTCGDNDTNLNCLESVIGRDLFVNDSSSYNCVNLPIAANLNHVDTGECTQVVWVNVSKTGIFGRGFLLCYFAYIQLNRKINSTEFTSNKITL</sequence>
<organism evidence="1 2">
    <name type="scientific">Dendrobium nobile</name>
    <name type="common">Orchid</name>
    <dbReference type="NCBI Taxonomy" id="94219"/>
    <lineage>
        <taxon>Eukaryota</taxon>
        <taxon>Viridiplantae</taxon>
        <taxon>Streptophyta</taxon>
        <taxon>Embryophyta</taxon>
        <taxon>Tracheophyta</taxon>
        <taxon>Spermatophyta</taxon>
        <taxon>Magnoliopsida</taxon>
        <taxon>Liliopsida</taxon>
        <taxon>Asparagales</taxon>
        <taxon>Orchidaceae</taxon>
        <taxon>Epidendroideae</taxon>
        <taxon>Malaxideae</taxon>
        <taxon>Dendrobiinae</taxon>
        <taxon>Dendrobium</taxon>
    </lineage>
</organism>
<comment type="caution">
    <text evidence="1">The sequence shown here is derived from an EMBL/GenBank/DDBJ whole genome shotgun (WGS) entry which is preliminary data.</text>
</comment>
<dbReference type="Proteomes" id="UP000829196">
    <property type="component" value="Unassembled WGS sequence"/>
</dbReference>
<protein>
    <submittedName>
        <fullName evidence="1">Uncharacterized protein</fullName>
    </submittedName>
</protein>
<proteinExistence type="predicted"/>